<sequence length="203" mass="22884">MQIMAVLKTFIYLIASSLFLPVLLILSCLFVWMLVYSGTFFRLWLERSRLKKQEQKLPEQMMSGRYQNSLPVSVARIVQSLEFLKGTHDPILVVNLLRDAEHRMWKSLDPLKIMIRIGPGLGLIGTLIPMGTGLASLGQGDLGQLSQDLVVAFTTTVVGMALGLLAYFYFTIQRRWVEQDIKNMELAAELLTGDTHGHEISET</sequence>
<dbReference type="GO" id="GO:0005886">
    <property type="term" value="C:plasma membrane"/>
    <property type="evidence" value="ECO:0007669"/>
    <property type="project" value="UniProtKB-SubCell"/>
</dbReference>
<evidence type="ECO:0000256" key="4">
    <source>
        <dbReference type="ARBA" id="ARBA00022989"/>
    </source>
</evidence>
<evidence type="ECO:0000313" key="9">
    <source>
        <dbReference type="EMBL" id="SDU61444.1"/>
    </source>
</evidence>
<proteinExistence type="inferred from homology"/>
<keyword evidence="2" id="KW-1003">Cell membrane</keyword>
<gene>
    <name evidence="9" type="ORF">SAMN04487931_11747</name>
</gene>
<dbReference type="InterPro" id="IPR050790">
    <property type="entry name" value="ExbB/TolQ_transport"/>
</dbReference>
<dbReference type="GO" id="GO:0017038">
    <property type="term" value="P:protein import"/>
    <property type="evidence" value="ECO:0007669"/>
    <property type="project" value="TreeGrafter"/>
</dbReference>
<feature type="transmembrane region" description="Helical" evidence="7">
    <location>
        <begin position="113"/>
        <end position="137"/>
    </location>
</feature>
<dbReference type="AlphaFoldDB" id="A0A1H2JY99"/>
<evidence type="ECO:0000256" key="6">
    <source>
        <dbReference type="RuleBase" id="RU004057"/>
    </source>
</evidence>
<accession>A0A1H2JY99</accession>
<reference evidence="10" key="1">
    <citation type="submission" date="2016-10" db="EMBL/GenBank/DDBJ databases">
        <authorList>
            <person name="Varghese N."/>
            <person name="Submissions S."/>
        </authorList>
    </citation>
    <scope>NUCLEOTIDE SEQUENCE [LARGE SCALE GENOMIC DNA]</scope>
    <source>
        <strain evidence="10">DSM 3384</strain>
    </source>
</reference>
<keyword evidence="4 7" id="KW-1133">Transmembrane helix</keyword>
<keyword evidence="6" id="KW-0813">Transport</keyword>
<dbReference type="EMBL" id="FNLL01000017">
    <property type="protein sequence ID" value="SDU61444.1"/>
    <property type="molecule type" value="Genomic_DNA"/>
</dbReference>
<organism evidence="9 10">
    <name type="scientific">Desulfobacula phenolica</name>
    <dbReference type="NCBI Taxonomy" id="90732"/>
    <lineage>
        <taxon>Bacteria</taxon>
        <taxon>Pseudomonadati</taxon>
        <taxon>Thermodesulfobacteriota</taxon>
        <taxon>Desulfobacteria</taxon>
        <taxon>Desulfobacterales</taxon>
        <taxon>Desulfobacteraceae</taxon>
        <taxon>Desulfobacula</taxon>
    </lineage>
</organism>
<dbReference type="PANTHER" id="PTHR30625">
    <property type="entry name" value="PROTEIN TOLQ"/>
    <property type="match status" value="1"/>
</dbReference>
<evidence type="ECO:0000256" key="5">
    <source>
        <dbReference type="ARBA" id="ARBA00023136"/>
    </source>
</evidence>
<comment type="subcellular location">
    <subcellularLocation>
        <location evidence="1">Cell membrane</location>
        <topology evidence="1">Multi-pass membrane protein</topology>
    </subcellularLocation>
    <subcellularLocation>
        <location evidence="6">Membrane</location>
        <topology evidence="6">Multi-pass membrane protein</topology>
    </subcellularLocation>
</comment>
<evidence type="ECO:0000256" key="7">
    <source>
        <dbReference type="SAM" id="Phobius"/>
    </source>
</evidence>
<keyword evidence="5 7" id="KW-0472">Membrane</keyword>
<feature type="transmembrane region" description="Helical" evidence="7">
    <location>
        <begin position="149"/>
        <end position="170"/>
    </location>
</feature>
<dbReference type="InterPro" id="IPR002898">
    <property type="entry name" value="MotA_ExbB_proton_chnl"/>
</dbReference>
<keyword evidence="6" id="KW-0653">Protein transport</keyword>
<keyword evidence="10" id="KW-1185">Reference proteome</keyword>
<evidence type="ECO:0000256" key="2">
    <source>
        <dbReference type="ARBA" id="ARBA00022475"/>
    </source>
</evidence>
<name>A0A1H2JY99_9BACT</name>
<comment type="similarity">
    <text evidence="6">Belongs to the exbB/tolQ family.</text>
</comment>
<feature type="transmembrane region" description="Helical" evidence="7">
    <location>
        <begin position="12"/>
        <end position="45"/>
    </location>
</feature>
<dbReference type="Pfam" id="PF01618">
    <property type="entry name" value="MotA_ExbB"/>
    <property type="match status" value="1"/>
</dbReference>
<dbReference type="PANTHER" id="PTHR30625:SF3">
    <property type="entry name" value="TOL-PAL SYSTEM PROTEIN TOLQ"/>
    <property type="match status" value="1"/>
</dbReference>
<evidence type="ECO:0000256" key="1">
    <source>
        <dbReference type="ARBA" id="ARBA00004651"/>
    </source>
</evidence>
<protein>
    <submittedName>
        <fullName evidence="9">Biopolymer transport protein ExbB/TolQ</fullName>
    </submittedName>
</protein>
<dbReference type="RefSeq" id="WP_092238047.1">
    <property type="nucleotide sequence ID" value="NZ_FNLL01000017.1"/>
</dbReference>
<dbReference type="Proteomes" id="UP000199608">
    <property type="component" value="Unassembled WGS sequence"/>
</dbReference>
<keyword evidence="3 7" id="KW-0812">Transmembrane</keyword>
<evidence type="ECO:0000313" key="10">
    <source>
        <dbReference type="Proteomes" id="UP000199608"/>
    </source>
</evidence>
<feature type="domain" description="MotA/TolQ/ExbB proton channel" evidence="8">
    <location>
        <begin position="98"/>
        <end position="185"/>
    </location>
</feature>
<evidence type="ECO:0000259" key="8">
    <source>
        <dbReference type="Pfam" id="PF01618"/>
    </source>
</evidence>
<evidence type="ECO:0000256" key="3">
    <source>
        <dbReference type="ARBA" id="ARBA00022692"/>
    </source>
</evidence>